<organism evidence="1 2">
    <name type="scientific">Scophthalmus maximus</name>
    <name type="common">Turbot</name>
    <name type="synonym">Psetta maxima</name>
    <dbReference type="NCBI Taxonomy" id="52904"/>
    <lineage>
        <taxon>Eukaryota</taxon>
        <taxon>Metazoa</taxon>
        <taxon>Chordata</taxon>
        <taxon>Craniata</taxon>
        <taxon>Vertebrata</taxon>
        <taxon>Euteleostomi</taxon>
        <taxon>Actinopterygii</taxon>
        <taxon>Neopterygii</taxon>
        <taxon>Teleostei</taxon>
        <taxon>Neoteleostei</taxon>
        <taxon>Acanthomorphata</taxon>
        <taxon>Carangaria</taxon>
        <taxon>Pleuronectiformes</taxon>
        <taxon>Pleuronectoidei</taxon>
        <taxon>Scophthalmidae</taxon>
        <taxon>Scophthalmus</taxon>
    </lineage>
</organism>
<sequence>MVTGSWLANAAPNVLATFIFQDEPTWHVVLDLKHIVELVVAPVHSDESISYLERKIGEHCQRYQELFPNNCVLPKHHYLEHYDLLIRLFGPLETRRKA</sequence>
<gene>
    <name evidence="1" type="ORF">F2P81_011916</name>
</gene>
<protein>
    <submittedName>
        <fullName evidence="1">Uncharacterized protein</fullName>
    </submittedName>
</protein>
<name>A0A6A4SZX4_SCOMX</name>
<dbReference type="EMBL" id="VEVO01000010">
    <property type="protein sequence ID" value="KAF0036604.1"/>
    <property type="molecule type" value="Genomic_DNA"/>
</dbReference>
<comment type="caution">
    <text evidence="1">The sequence shown here is derived from an EMBL/GenBank/DDBJ whole genome shotgun (WGS) entry which is preliminary data.</text>
</comment>
<dbReference type="Proteomes" id="UP000438429">
    <property type="component" value="Unassembled WGS sequence"/>
</dbReference>
<reference evidence="1 2" key="1">
    <citation type="submission" date="2019-06" db="EMBL/GenBank/DDBJ databases">
        <title>Draft genomes of female and male turbot (Scophthalmus maximus).</title>
        <authorList>
            <person name="Xu H."/>
            <person name="Xu X.-W."/>
            <person name="Shao C."/>
            <person name="Chen S."/>
        </authorList>
    </citation>
    <scope>NUCLEOTIDE SEQUENCE [LARGE SCALE GENOMIC DNA]</scope>
    <source>
        <strain evidence="1">Ysfricsl-2016a</strain>
        <tissue evidence="1">Blood</tissue>
    </source>
</reference>
<accession>A0A6A4SZX4</accession>
<dbReference type="AlphaFoldDB" id="A0A6A4SZX4"/>
<evidence type="ECO:0000313" key="1">
    <source>
        <dbReference type="EMBL" id="KAF0036604.1"/>
    </source>
</evidence>
<evidence type="ECO:0000313" key="2">
    <source>
        <dbReference type="Proteomes" id="UP000438429"/>
    </source>
</evidence>
<proteinExistence type="predicted"/>